<dbReference type="SUPFAM" id="SSF81383">
    <property type="entry name" value="F-box domain"/>
    <property type="match status" value="1"/>
</dbReference>
<feature type="non-terminal residue" evidence="7">
    <location>
        <position position="1"/>
    </location>
</feature>
<dbReference type="InterPro" id="IPR015943">
    <property type="entry name" value="WD40/YVTN_repeat-like_dom_sf"/>
</dbReference>
<dbReference type="EMBL" id="KI545864">
    <property type="protein sequence ID" value="EST07268.1"/>
    <property type="molecule type" value="Genomic_DNA"/>
</dbReference>
<name>V5EVI5_KALBG</name>
<sequence length="619" mass="67616">LHTSIRLANNAAAVAASSSSAIVPHALVVDPQDPSQLLKHLSLVLPQYTQSARFRLVSEFADLFSVRELAHLSSVITPRLKVDFMSALPIEVSLNILSFIDDPKTLARASCVSRFWRSLVNDEHTWKVMCLKHKYRRRGSSNAHLHSLDDRLMRSITTPLLASSLSTPRITTAALSSIAGPSTALSASHTQRGVASSSSLGVPRPTRRSSTSATADRDDPAAVAGLNLVGTSSLPPSAQHPSSQAGPSRYAPSSTTATHLHRHRSAKLPFSYRTHFKMAYLTESNWRKGGRLQTQHVSADAGHVVTSLAIDSEWIVVGMANSKIHVFSAETGLYAHTLLGHDVLGYGNTDAIVISGGCDRDVRVWDLRTGECKHILRGHTSTVRCLKVLDGKPIAVSGSRDSTLRVWNVETGEQVHLLAGHQHSVRCIEVAGNQVASGSYDGTCRIWDLDTGRCLHTLRGHIHYIYAVAFDGKRVATGSLDSTVRVWSAETGECLALFQGHTSLVGQLQLLDNTLVTGGSDGRVIVFSLKTYECLHRLCAHDNSVTCLQFDDRYIITGGNDGRVKLWDFNTGKFIREVCEPCEAVWKVSYRDDKVVVLCKRGEKTCMDVITFRPAADEM</sequence>
<dbReference type="Gene3D" id="2.130.10.10">
    <property type="entry name" value="YVTN repeat-like/Quinoprotein amine dehydrogenase"/>
    <property type="match status" value="1"/>
</dbReference>
<dbReference type="InterPro" id="IPR051075">
    <property type="entry name" value="SCF_subunit_WD-repeat"/>
</dbReference>
<proteinExistence type="predicted"/>
<dbReference type="InterPro" id="IPR036322">
    <property type="entry name" value="WD40_repeat_dom_sf"/>
</dbReference>
<keyword evidence="1 4" id="KW-0853">WD repeat</keyword>
<dbReference type="PROSITE" id="PS50082">
    <property type="entry name" value="WD_REPEATS_2"/>
    <property type="match status" value="5"/>
</dbReference>
<evidence type="ECO:0000256" key="4">
    <source>
        <dbReference type="PROSITE-ProRule" id="PRU00221"/>
    </source>
</evidence>
<feature type="repeat" description="WD" evidence="4">
    <location>
        <begin position="418"/>
        <end position="457"/>
    </location>
</feature>
<dbReference type="Pfam" id="PF12937">
    <property type="entry name" value="F-box-like"/>
    <property type="match status" value="1"/>
</dbReference>
<feature type="compositionally biased region" description="Polar residues" evidence="5">
    <location>
        <begin position="229"/>
        <end position="258"/>
    </location>
</feature>
<keyword evidence="8" id="KW-1185">Reference proteome</keyword>
<dbReference type="STRING" id="1365824.V5EVI5"/>
<keyword evidence="3" id="KW-0833">Ubl conjugation pathway</keyword>
<dbReference type="PRINTS" id="PR00320">
    <property type="entry name" value="GPROTEINBRPT"/>
</dbReference>
<dbReference type="Pfam" id="PF00400">
    <property type="entry name" value="WD40"/>
    <property type="match status" value="5"/>
</dbReference>
<dbReference type="InterPro" id="IPR036047">
    <property type="entry name" value="F-box-like_dom_sf"/>
</dbReference>
<dbReference type="OMA" id="AMVPWED"/>
<evidence type="ECO:0000256" key="1">
    <source>
        <dbReference type="ARBA" id="ARBA00022574"/>
    </source>
</evidence>
<dbReference type="CDD" id="cd00200">
    <property type="entry name" value="WD40"/>
    <property type="match status" value="1"/>
</dbReference>
<protein>
    <recommendedName>
        <fullName evidence="6">F-box domain-containing protein</fullName>
    </recommendedName>
</protein>
<dbReference type="Gene3D" id="1.20.1280.50">
    <property type="match status" value="1"/>
</dbReference>
<dbReference type="SMART" id="SM00256">
    <property type="entry name" value="FBOX"/>
    <property type="match status" value="1"/>
</dbReference>
<evidence type="ECO:0000256" key="3">
    <source>
        <dbReference type="ARBA" id="ARBA00022786"/>
    </source>
</evidence>
<dbReference type="InterPro" id="IPR001680">
    <property type="entry name" value="WD40_rpt"/>
</dbReference>
<accession>V5EVI5</accession>
<dbReference type="Proteomes" id="UP000019377">
    <property type="component" value="Unassembled WGS sequence"/>
</dbReference>
<feature type="repeat" description="WD" evidence="4">
    <location>
        <begin position="538"/>
        <end position="577"/>
    </location>
</feature>
<dbReference type="InterPro" id="IPR020472">
    <property type="entry name" value="WD40_PAC1"/>
</dbReference>
<feature type="domain" description="F-box" evidence="6">
    <location>
        <begin position="82"/>
        <end position="129"/>
    </location>
</feature>
<feature type="repeat" description="WD" evidence="4">
    <location>
        <begin position="376"/>
        <end position="417"/>
    </location>
</feature>
<evidence type="ECO:0000256" key="5">
    <source>
        <dbReference type="SAM" id="MobiDB-lite"/>
    </source>
</evidence>
<dbReference type="eggNOG" id="KOG0274">
    <property type="taxonomic scope" value="Eukaryota"/>
</dbReference>
<dbReference type="PANTHER" id="PTHR19872">
    <property type="entry name" value="UBIQUITIN LIGASE SPECIFICITY FACTOR/HREP PROTEIN"/>
    <property type="match status" value="1"/>
</dbReference>
<dbReference type="AlphaFoldDB" id="V5EVI5"/>
<dbReference type="InterPro" id="IPR001810">
    <property type="entry name" value="F-box_dom"/>
</dbReference>
<feature type="region of interest" description="Disordered" evidence="5">
    <location>
        <begin position="186"/>
        <end position="264"/>
    </location>
</feature>
<dbReference type="PROSITE" id="PS00678">
    <property type="entry name" value="WD_REPEATS_1"/>
    <property type="match status" value="4"/>
</dbReference>
<evidence type="ECO:0000313" key="7">
    <source>
        <dbReference type="EMBL" id="EST07268.1"/>
    </source>
</evidence>
<dbReference type="InterPro" id="IPR019775">
    <property type="entry name" value="WD40_repeat_CS"/>
</dbReference>
<feature type="compositionally biased region" description="Polar residues" evidence="5">
    <location>
        <begin position="186"/>
        <end position="200"/>
    </location>
</feature>
<dbReference type="SMART" id="SM00320">
    <property type="entry name" value="WD40"/>
    <property type="match status" value="7"/>
</dbReference>
<dbReference type="HOGENOM" id="CLU_000288_103_2_1"/>
<dbReference type="PANTHER" id="PTHR19872:SF9">
    <property type="entry name" value="UBIQUITIN-BINDING SDF UBIQUITIN LIGASE COMPLEX SUBUNIT"/>
    <property type="match status" value="1"/>
</dbReference>
<gene>
    <name evidence="7" type="ORF">PSEUBRA_SCAF21g03523</name>
</gene>
<feature type="repeat" description="WD" evidence="4">
    <location>
        <begin position="458"/>
        <end position="497"/>
    </location>
</feature>
<keyword evidence="2" id="KW-0677">Repeat</keyword>
<dbReference type="PROSITE" id="PS50294">
    <property type="entry name" value="WD_REPEATS_REGION"/>
    <property type="match status" value="4"/>
</dbReference>
<evidence type="ECO:0000259" key="6">
    <source>
        <dbReference type="PROSITE" id="PS50181"/>
    </source>
</evidence>
<dbReference type="SUPFAM" id="SSF50978">
    <property type="entry name" value="WD40 repeat-like"/>
    <property type="match status" value="1"/>
</dbReference>
<dbReference type="PROSITE" id="PS50181">
    <property type="entry name" value="FBOX"/>
    <property type="match status" value="1"/>
</dbReference>
<evidence type="ECO:0000256" key="2">
    <source>
        <dbReference type="ARBA" id="ARBA00022737"/>
    </source>
</evidence>
<organism evidence="7 8">
    <name type="scientific">Kalmanozyma brasiliensis (strain GHG001)</name>
    <name type="common">Yeast</name>
    <name type="synonym">Pseudozyma brasiliensis</name>
    <dbReference type="NCBI Taxonomy" id="1365824"/>
    <lineage>
        <taxon>Eukaryota</taxon>
        <taxon>Fungi</taxon>
        <taxon>Dikarya</taxon>
        <taxon>Basidiomycota</taxon>
        <taxon>Ustilaginomycotina</taxon>
        <taxon>Ustilaginomycetes</taxon>
        <taxon>Ustilaginales</taxon>
        <taxon>Ustilaginaceae</taxon>
        <taxon>Kalmanozyma</taxon>
    </lineage>
</organism>
<evidence type="ECO:0000313" key="8">
    <source>
        <dbReference type="Proteomes" id="UP000019377"/>
    </source>
</evidence>
<reference evidence="8" key="1">
    <citation type="journal article" date="2013" name="Genome Announc.">
        <title>Draft genome sequence of Pseudozyma brasiliensis sp. nov. strain GHG001, a high producer of endo-1,4-xylanase isolated from an insect pest of sugarcane.</title>
        <authorList>
            <person name="Oliveira J.V.D.C."/>
            <person name="dos Santos R.A.C."/>
            <person name="Borges T.A."/>
            <person name="Riano-Pachon D.M."/>
            <person name="Goldman G.H."/>
        </authorList>
    </citation>
    <scope>NUCLEOTIDE SEQUENCE [LARGE SCALE GENOMIC DNA]</scope>
    <source>
        <strain evidence="8">GHG001</strain>
    </source>
</reference>
<feature type="repeat" description="WD" evidence="4">
    <location>
        <begin position="353"/>
        <end position="375"/>
    </location>
</feature>